<name>A0A1V8TPY5_9PEZI</name>
<dbReference type="InParanoid" id="A0A1V8TPY5"/>
<accession>A0A1V8TPY5</accession>
<reference evidence="3" key="1">
    <citation type="submission" date="2017-03" db="EMBL/GenBank/DDBJ databases">
        <title>Genomes of endolithic fungi from Antarctica.</title>
        <authorList>
            <person name="Coleine C."/>
            <person name="Masonjones S."/>
            <person name="Stajich J.E."/>
        </authorList>
    </citation>
    <scope>NUCLEOTIDE SEQUENCE [LARGE SCALE GENOMIC DNA]</scope>
    <source>
        <strain evidence="3">CCFEE 5527</strain>
    </source>
</reference>
<dbReference type="EMBL" id="NAJO01000003">
    <property type="protein sequence ID" value="OQO13262.1"/>
    <property type="molecule type" value="Genomic_DNA"/>
</dbReference>
<evidence type="ECO:0000313" key="2">
    <source>
        <dbReference type="EMBL" id="OQO13262.1"/>
    </source>
</evidence>
<feature type="compositionally biased region" description="Low complexity" evidence="1">
    <location>
        <begin position="9"/>
        <end position="22"/>
    </location>
</feature>
<protein>
    <submittedName>
        <fullName evidence="2">Uncharacterized protein</fullName>
    </submittedName>
</protein>
<proteinExistence type="predicted"/>
<comment type="caution">
    <text evidence="2">The sequence shown here is derived from an EMBL/GenBank/DDBJ whole genome shotgun (WGS) entry which is preliminary data.</text>
</comment>
<feature type="region of interest" description="Disordered" evidence="1">
    <location>
        <begin position="1"/>
        <end position="44"/>
    </location>
</feature>
<sequence>MRRSPPPQTQTQPSSLQSRTTTNVKQNKPGSPPPQVTSSVLTKRTQISRWPVDPSYSRKWELQDSTAIAGYNTTKWGGKERQIAVKEGPPALAEYDDEISDHIAHASMGVCPMNWRWYPVKRGYLCGGTKHLISYDEAEATKRGERLETGPFVESVNIALGPAIAAMGFERTRSITPPPGPGDGNFMIHGALPKNAAGWYFNGWDYVKDKPEYWPWDE</sequence>
<keyword evidence="3" id="KW-1185">Reference proteome</keyword>
<evidence type="ECO:0000256" key="1">
    <source>
        <dbReference type="SAM" id="MobiDB-lite"/>
    </source>
</evidence>
<evidence type="ECO:0000313" key="3">
    <source>
        <dbReference type="Proteomes" id="UP000192596"/>
    </source>
</evidence>
<gene>
    <name evidence="2" type="ORF">B0A48_01490</name>
</gene>
<dbReference type="Proteomes" id="UP000192596">
    <property type="component" value="Unassembled WGS sequence"/>
</dbReference>
<dbReference type="AlphaFoldDB" id="A0A1V8TPY5"/>
<organism evidence="2 3">
    <name type="scientific">Cryoendolithus antarcticus</name>
    <dbReference type="NCBI Taxonomy" id="1507870"/>
    <lineage>
        <taxon>Eukaryota</taxon>
        <taxon>Fungi</taxon>
        <taxon>Dikarya</taxon>
        <taxon>Ascomycota</taxon>
        <taxon>Pezizomycotina</taxon>
        <taxon>Dothideomycetes</taxon>
        <taxon>Dothideomycetidae</taxon>
        <taxon>Cladosporiales</taxon>
        <taxon>Cladosporiaceae</taxon>
        <taxon>Cryoendolithus</taxon>
    </lineage>
</organism>